<evidence type="ECO:0000313" key="2">
    <source>
        <dbReference type="EMBL" id="EHL20058.1"/>
    </source>
</evidence>
<evidence type="ECO:0000313" key="3">
    <source>
        <dbReference type="Proteomes" id="UP000003379"/>
    </source>
</evidence>
<keyword evidence="1" id="KW-1133">Transmembrane helix</keyword>
<name>G9XAN8_9FIRM</name>
<dbReference type="HOGENOM" id="CLU_2808630_0_0_9"/>
<dbReference type="RefSeq" id="WP_009529102.1">
    <property type="nucleotide sequence ID" value="NZ_JH414602.1"/>
</dbReference>
<feature type="transmembrane region" description="Helical" evidence="1">
    <location>
        <begin position="13"/>
        <end position="36"/>
    </location>
</feature>
<gene>
    <name evidence="2" type="ORF">HMPREF9628_01055</name>
</gene>
<dbReference type="AlphaFoldDB" id="G9XAN8"/>
<dbReference type="Proteomes" id="UP000003379">
    <property type="component" value="Unassembled WGS sequence"/>
</dbReference>
<protein>
    <submittedName>
        <fullName evidence="2">Uncharacterized protein</fullName>
    </submittedName>
</protein>
<sequence>MGKNVIYIMYQEALGFLSASNLMTMHLLIGGITMRITKKNLKLPWKDFEIFIVILRKMVEKDLNLHE</sequence>
<organism evidence="2 3">
    <name type="scientific">Peptoanaerobacter stomatis</name>
    <dbReference type="NCBI Taxonomy" id="796937"/>
    <lineage>
        <taxon>Bacteria</taxon>
        <taxon>Bacillati</taxon>
        <taxon>Bacillota</taxon>
        <taxon>Clostridia</taxon>
        <taxon>Peptostreptococcales</taxon>
        <taxon>Filifactoraceae</taxon>
        <taxon>Peptoanaerobacter</taxon>
    </lineage>
</organism>
<keyword evidence="1" id="KW-0812">Transmembrane</keyword>
<accession>G9XAN8</accession>
<dbReference type="EMBL" id="AFZG01000012">
    <property type="protein sequence ID" value="EHL20058.1"/>
    <property type="molecule type" value="Genomic_DNA"/>
</dbReference>
<proteinExistence type="predicted"/>
<reference evidence="2 3" key="1">
    <citation type="submission" date="2011-08" db="EMBL/GenBank/DDBJ databases">
        <title>The Genome Sequence of Eubacteriaceae bacterium CM5.</title>
        <authorList>
            <consortium name="The Broad Institute Genome Sequencing Platform"/>
            <person name="Earl A."/>
            <person name="Ward D."/>
            <person name="Feldgarden M."/>
            <person name="Gevers D."/>
            <person name="Sizova M."/>
            <person name="Hazen A."/>
            <person name="Epstein S."/>
            <person name="Young S.K."/>
            <person name="Zeng Q."/>
            <person name="Gargeya S."/>
            <person name="Fitzgerald M."/>
            <person name="Haas B."/>
            <person name="Abouelleil A."/>
            <person name="Alvarado L."/>
            <person name="Arachchi H.M."/>
            <person name="Berlin A."/>
            <person name="Brown A."/>
            <person name="Chapman S.B."/>
            <person name="Chen Z."/>
            <person name="Dunbar C."/>
            <person name="Freedman E."/>
            <person name="Gearin G."/>
            <person name="Gellesch M."/>
            <person name="Goldberg J."/>
            <person name="Griggs A."/>
            <person name="Gujja S."/>
            <person name="Heiman D."/>
            <person name="Howarth C."/>
            <person name="Larson L."/>
            <person name="Lui A."/>
            <person name="MacDonald P.J.P."/>
            <person name="Montmayeur A."/>
            <person name="Murphy C."/>
            <person name="Neiman D."/>
            <person name="Pearson M."/>
            <person name="Priest M."/>
            <person name="Roberts A."/>
            <person name="Saif S."/>
            <person name="Shea T."/>
            <person name="Shenoy N."/>
            <person name="Sisk P."/>
            <person name="Stolte C."/>
            <person name="Sykes S."/>
            <person name="Wortman J."/>
            <person name="Nusbaum C."/>
            <person name="Birren B."/>
        </authorList>
    </citation>
    <scope>NUCLEOTIDE SEQUENCE [LARGE SCALE GENOMIC DNA]</scope>
    <source>
        <strain evidence="2 3">CM5</strain>
    </source>
</reference>
<comment type="caution">
    <text evidence="2">The sequence shown here is derived from an EMBL/GenBank/DDBJ whole genome shotgun (WGS) entry which is preliminary data.</text>
</comment>
<keyword evidence="1" id="KW-0472">Membrane</keyword>
<evidence type="ECO:0000256" key="1">
    <source>
        <dbReference type="SAM" id="Phobius"/>
    </source>
</evidence>